<dbReference type="OMA" id="HAGYKHT"/>
<proteinExistence type="predicted"/>
<dbReference type="GeneTree" id="ENSGT00940000159983"/>
<evidence type="ECO:0000313" key="13">
    <source>
        <dbReference type="Ensembl" id="ENSSBOP00000030475.1"/>
    </source>
</evidence>
<dbReference type="SUPFAM" id="SSF49899">
    <property type="entry name" value="Concanavalin A-like lectins/glucanases"/>
    <property type="match status" value="1"/>
</dbReference>
<evidence type="ECO:0000256" key="7">
    <source>
        <dbReference type="ARBA" id="ARBA00023180"/>
    </source>
</evidence>
<evidence type="ECO:0000256" key="1">
    <source>
        <dbReference type="ARBA" id="ARBA00004167"/>
    </source>
</evidence>
<evidence type="ECO:0000256" key="12">
    <source>
        <dbReference type="SAM" id="SignalP"/>
    </source>
</evidence>
<protein>
    <recommendedName>
        <fullName evidence="8">Protein sel-1 homolog 3</fullName>
    </recommendedName>
    <alternativeName>
        <fullName evidence="9">Suppressor of lin-12-like protein 3</fullName>
    </alternativeName>
</protein>
<organism evidence="13 14">
    <name type="scientific">Saimiri boliviensis boliviensis</name>
    <name type="common">Bolivian squirrel monkey</name>
    <dbReference type="NCBI Taxonomy" id="39432"/>
    <lineage>
        <taxon>Eukaryota</taxon>
        <taxon>Metazoa</taxon>
        <taxon>Chordata</taxon>
        <taxon>Craniata</taxon>
        <taxon>Vertebrata</taxon>
        <taxon>Euteleostomi</taxon>
        <taxon>Mammalia</taxon>
        <taxon>Eutheria</taxon>
        <taxon>Euarchontoglires</taxon>
        <taxon>Primates</taxon>
        <taxon>Haplorrhini</taxon>
        <taxon>Platyrrhini</taxon>
        <taxon>Cebidae</taxon>
        <taxon>Saimiriinae</taxon>
        <taxon>Saimiri</taxon>
    </lineage>
</organism>
<dbReference type="STRING" id="39432.ENSSBOP00000030475"/>
<feature type="signal peptide" evidence="12">
    <location>
        <begin position="1"/>
        <end position="33"/>
    </location>
</feature>
<gene>
    <name evidence="13" type="primary">SEL1L3</name>
</gene>
<dbReference type="FunFam" id="1.25.40.10:FF:000246">
    <property type="entry name" value="SEL1L family member 3"/>
    <property type="match status" value="1"/>
</dbReference>
<dbReference type="SMART" id="SM00671">
    <property type="entry name" value="SEL1"/>
    <property type="match status" value="8"/>
</dbReference>
<feature type="transmembrane region" description="Helical" evidence="11">
    <location>
        <begin position="1024"/>
        <end position="1049"/>
    </location>
</feature>
<dbReference type="GO" id="GO:0016020">
    <property type="term" value="C:membrane"/>
    <property type="evidence" value="ECO:0007669"/>
    <property type="project" value="UniProtKB-SubCell"/>
</dbReference>
<dbReference type="SUPFAM" id="SSF81901">
    <property type="entry name" value="HCP-like"/>
    <property type="match status" value="2"/>
</dbReference>
<dbReference type="AlphaFoldDB" id="A0A2K6UF30"/>
<dbReference type="Ensembl" id="ENSSBOT00000047360.1">
    <property type="protein sequence ID" value="ENSSBOP00000030475.1"/>
    <property type="gene ID" value="ENSSBOG00000031484.1"/>
</dbReference>
<keyword evidence="14" id="KW-1185">Reference proteome</keyword>
<dbReference type="InterPro" id="IPR006597">
    <property type="entry name" value="Sel1-like"/>
</dbReference>
<evidence type="ECO:0000256" key="5">
    <source>
        <dbReference type="ARBA" id="ARBA00022989"/>
    </source>
</evidence>
<feature type="chain" id="PRO_5014366802" description="Protein sel-1 homolog 3" evidence="12">
    <location>
        <begin position="34"/>
        <end position="1104"/>
    </location>
</feature>
<evidence type="ECO:0000313" key="14">
    <source>
        <dbReference type="Proteomes" id="UP000233220"/>
    </source>
</evidence>
<keyword evidence="6 11" id="KW-0472">Membrane</keyword>
<dbReference type="InterPro" id="IPR013320">
    <property type="entry name" value="ConA-like_dom_sf"/>
</dbReference>
<dbReference type="Proteomes" id="UP000233220">
    <property type="component" value="Unplaced"/>
</dbReference>
<evidence type="ECO:0000256" key="11">
    <source>
        <dbReference type="SAM" id="Phobius"/>
    </source>
</evidence>
<keyword evidence="5 11" id="KW-1133">Transmembrane helix</keyword>
<reference evidence="13" key="1">
    <citation type="submission" date="2025-08" db="UniProtKB">
        <authorList>
            <consortium name="Ensembl"/>
        </authorList>
    </citation>
    <scope>IDENTIFICATION</scope>
</reference>
<evidence type="ECO:0000256" key="2">
    <source>
        <dbReference type="ARBA" id="ARBA00022553"/>
    </source>
</evidence>
<feature type="region of interest" description="Disordered" evidence="10">
    <location>
        <begin position="1058"/>
        <end position="1104"/>
    </location>
</feature>
<dbReference type="InterPro" id="IPR011990">
    <property type="entry name" value="TPR-like_helical_dom_sf"/>
</dbReference>
<evidence type="ECO:0000256" key="6">
    <source>
        <dbReference type="ARBA" id="ARBA00023136"/>
    </source>
</evidence>
<dbReference type="PANTHER" id="PTHR44444:SF1">
    <property type="entry name" value="PROTEIN SEL-1 HOMOLOG 3"/>
    <property type="match status" value="1"/>
</dbReference>
<dbReference type="Gene3D" id="1.25.40.10">
    <property type="entry name" value="Tetratricopeptide repeat domain"/>
    <property type="match status" value="3"/>
</dbReference>
<keyword evidence="2" id="KW-0597">Phosphoprotein</keyword>
<evidence type="ECO:0000256" key="9">
    <source>
        <dbReference type="ARBA" id="ARBA00076628"/>
    </source>
</evidence>
<name>A0A2K6UF30_SAIBB</name>
<evidence type="ECO:0000256" key="3">
    <source>
        <dbReference type="ARBA" id="ARBA00022692"/>
    </source>
</evidence>
<evidence type="ECO:0000256" key="8">
    <source>
        <dbReference type="ARBA" id="ARBA00068318"/>
    </source>
</evidence>
<comment type="subcellular location">
    <subcellularLocation>
        <location evidence="1">Membrane</location>
        <topology evidence="1">Single-pass membrane protein</topology>
    </subcellularLocation>
</comment>
<reference evidence="13" key="2">
    <citation type="submission" date="2025-09" db="UniProtKB">
        <authorList>
            <consortium name="Ensembl"/>
        </authorList>
    </citation>
    <scope>IDENTIFICATION</scope>
</reference>
<keyword evidence="12" id="KW-0732">Signal</keyword>
<evidence type="ECO:0000256" key="10">
    <source>
        <dbReference type="SAM" id="MobiDB-lite"/>
    </source>
</evidence>
<dbReference type="Pfam" id="PF08238">
    <property type="entry name" value="Sel1"/>
    <property type="match status" value="6"/>
</dbReference>
<evidence type="ECO:0000256" key="4">
    <source>
        <dbReference type="ARBA" id="ARBA00022737"/>
    </source>
</evidence>
<sequence>MAPPGGGVPPGLGGSPACALLLLCYLNVLPSWGRQTSLTTSVIPKAEQSVAYKDFIYFTVFEGNVRNVSEVSVEYLCSQPCVVNLEAVVSSEFRSSIPVYKKRWKNEKHLHTSRTQIVHVKFPSIMVYRDDYFIRHSISVSAVIVRAWITHKYGGGDWNAKWEEHLLHAVAKNYTLLQTSPPFERPFKDHQVCLEWNTGYIWNLQANRIPQCPLENDAVALLGFPYASSGENTGIVKKFLRFRNRELEATRRQRMDYPVFTVSLWLYLLHYCKANLCGILYFVDSNEMYGTPSVFLTEEGYLHIQMHLVKGEDLAVKTKFIIPLKEWFRLDISFNGGQIVVTTSIGQDLKSHHNQTISFREDFHYNDTAGYFIIGGSRYVAGIEGFFGPLKYYRLRNLHPTQIVNPLLEKQLAERIKLYYERCAEVQEIVSVYASAAQHGGERQEACRLHNSYLDLKRRYGRPSVCRAFPWEKELKDKHPTLFQALLEMDLLTVPRDQNESVSEIGGKIFEKAVKRLSSVDGLHQISSIVPFLMDSSCCGYHKASYYLAVFYETGLNVPRDQLQGMLYSLVGGQGSERLSSMNLGYKHYQGIDSYPLDWELSYAYYSNIATKTPLDQHTLQGDQAYVETIRLKDDEMLKVQTKEDGDVFMWLKHEASRGNAAAQQRLAQMLFWGQQGVAKNPEAAIEWYAKGALETEDPALIYDYAIVLFKGQGVKKNRRLALELMKKAASKGLHQAVNGLGWYYHKFKKNYAKAAKYWLKAEEMGNPDASYNLGVLHLDGIFPGVPGRNQTLAGEYFHKAAQGGHMEGTLWCSLYYITGNLETFPRDPEKAVVWAKHVAEKNGYLGHVIRKGLNAYLEGSWHEALLYYVLAAETGIEVSQTNLAHICEERPDLARRYLGVNCVWRYYNFSVFQIDAPSFAYLKMGDLYYYGHQNQSQDLELSVQMYAQAALDGDSQGFFNLALLIEEGTLIPHHILDFLEIDSTLHSNNISILQELYERCWSHSNEESFSPCSLAWLYLHFRLLWGAVLHSAVIYFLGTFLLSVLIAWTVQYFQSVSASDPPPRPSRASPDTATSAANPAVTPAADASDQDQPTVANNLEPRG</sequence>
<feature type="compositionally biased region" description="Low complexity" evidence="10">
    <location>
        <begin position="1067"/>
        <end position="1088"/>
    </location>
</feature>
<dbReference type="InterPro" id="IPR042756">
    <property type="entry name" value="Sel-1L3"/>
</dbReference>
<keyword evidence="7" id="KW-0325">Glycoprotein</keyword>
<dbReference type="FunFam" id="1.25.40.10:FF:000129">
    <property type="entry name" value="protein sel-1 homolog 3 isoform X1"/>
    <property type="match status" value="1"/>
</dbReference>
<dbReference type="FunFam" id="1.25.40.10:FF:000171">
    <property type="entry name" value="protein sel-1 homolog 3 isoform X1"/>
    <property type="match status" value="1"/>
</dbReference>
<dbReference type="PANTHER" id="PTHR44444">
    <property type="entry name" value="PROTEIN SEL-1 HOMOLOG 3"/>
    <property type="match status" value="1"/>
</dbReference>
<keyword evidence="4" id="KW-0677">Repeat</keyword>
<accession>A0A2K6UF30</accession>
<keyword evidence="3 11" id="KW-0812">Transmembrane</keyword>